<feature type="domain" description="MACPF" evidence="2">
    <location>
        <begin position="89"/>
        <end position="193"/>
    </location>
</feature>
<name>A0A813X0S0_9BILA</name>
<evidence type="ECO:0000313" key="3">
    <source>
        <dbReference type="EMBL" id="CAF0858569.1"/>
    </source>
</evidence>
<comment type="caution">
    <text evidence="3">The sequence shown here is derived from an EMBL/GenBank/DDBJ whole genome shotgun (WGS) entry which is preliminary data.</text>
</comment>
<dbReference type="Proteomes" id="UP000663879">
    <property type="component" value="Unassembled WGS sequence"/>
</dbReference>
<feature type="signal peptide" evidence="1">
    <location>
        <begin position="1"/>
        <end position="17"/>
    </location>
</feature>
<evidence type="ECO:0000259" key="2">
    <source>
        <dbReference type="Pfam" id="PF01823"/>
    </source>
</evidence>
<dbReference type="OrthoDB" id="5950457at2759"/>
<proteinExistence type="predicted"/>
<accession>A0A813X0S0</accession>
<feature type="chain" id="PRO_5032768499" description="MACPF domain-containing protein" evidence="1">
    <location>
        <begin position="18"/>
        <end position="489"/>
    </location>
</feature>
<gene>
    <name evidence="3" type="ORF">OXX778_LOCUS9320</name>
</gene>
<evidence type="ECO:0000313" key="4">
    <source>
        <dbReference type="Proteomes" id="UP000663879"/>
    </source>
</evidence>
<organism evidence="3 4">
    <name type="scientific">Brachionus calyciflorus</name>
    <dbReference type="NCBI Taxonomy" id="104777"/>
    <lineage>
        <taxon>Eukaryota</taxon>
        <taxon>Metazoa</taxon>
        <taxon>Spiralia</taxon>
        <taxon>Gnathifera</taxon>
        <taxon>Rotifera</taxon>
        <taxon>Eurotatoria</taxon>
        <taxon>Monogononta</taxon>
        <taxon>Pseudotrocha</taxon>
        <taxon>Ploima</taxon>
        <taxon>Brachionidae</taxon>
        <taxon>Brachionus</taxon>
    </lineage>
</organism>
<dbReference type="EMBL" id="CAJNOC010001366">
    <property type="protein sequence ID" value="CAF0858569.1"/>
    <property type="molecule type" value="Genomic_DNA"/>
</dbReference>
<keyword evidence="4" id="KW-1185">Reference proteome</keyword>
<sequence length="489" mass="56742">MIGTSFILLLNFILIKSQTLSYNGFGLNILNSEFKRPIFQVSSSCSHTQPIYESSGKIEMEEFETLYSYSKIETKTINSKANIHGLLGGSYSSQYTKKKEILEKFNSVMIRSTRLLKRNTLHITNCTLDLSFRRKINIIENYILNNNKPRAFELIQHLIRDYGTHVITKSLIGGYLQAEINVESEYYRRLLSSDWENSILNNIDLAIVEVDGHDIDEVFTREYFNDISNDILNIIKINFKRIVGEFYIRNKIVGCMSPFYLSYDNTANFHNPSMCNNNLKKEEYFYGGSIARGRYANQVKATNFCPQDFKNFTIIISERNILSIRIIEELIFCTRKSIKRPDKIIYFGGGFSNDIVNFVTNDKSCPKNFKQIKIERNNYICQSDIETPEIIRSSVPFAGLIFKNNFVGLNQMKTPTCPPDFESYPIFITEDEYTVYVCSKLKNKPNEAIFLKQPPFLDLEMFNQSNKLENLFFRKLALSLLILFKLLAM</sequence>
<dbReference type="AlphaFoldDB" id="A0A813X0S0"/>
<keyword evidence="1" id="KW-0732">Signal</keyword>
<evidence type="ECO:0000256" key="1">
    <source>
        <dbReference type="SAM" id="SignalP"/>
    </source>
</evidence>
<reference evidence="3" key="1">
    <citation type="submission" date="2021-02" db="EMBL/GenBank/DDBJ databases">
        <authorList>
            <person name="Nowell W R."/>
        </authorList>
    </citation>
    <scope>NUCLEOTIDE SEQUENCE</scope>
    <source>
        <strain evidence="3">Ploen Becks lab</strain>
    </source>
</reference>
<dbReference type="InterPro" id="IPR020864">
    <property type="entry name" value="MACPF"/>
</dbReference>
<protein>
    <recommendedName>
        <fullName evidence="2">MACPF domain-containing protein</fullName>
    </recommendedName>
</protein>
<dbReference type="Pfam" id="PF01823">
    <property type="entry name" value="MACPF"/>
    <property type="match status" value="1"/>
</dbReference>